<dbReference type="PANTHER" id="PTHR43353:SF3">
    <property type="entry name" value="ALDEHYDE DEHYDROGENASE-RELATED"/>
    <property type="match status" value="1"/>
</dbReference>
<evidence type="ECO:0000313" key="4">
    <source>
        <dbReference type="Proteomes" id="UP001200145"/>
    </source>
</evidence>
<keyword evidence="4" id="KW-1185">Reference proteome</keyword>
<accession>A0ABS9BEY6</accession>
<dbReference type="InterPro" id="IPR016162">
    <property type="entry name" value="Ald_DH_N"/>
</dbReference>
<evidence type="ECO:0000256" key="1">
    <source>
        <dbReference type="ARBA" id="ARBA00023002"/>
    </source>
</evidence>
<dbReference type="InterPro" id="IPR050740">
    <property type="entry name" value="Aldehyde_DH_Superfamily"/>
</dbReference>
<dbReference type="SUPFAM" id="SSF53720">
    <property type="entry name" value="ALDH-like"/>
    <property type="match status" value="1"/>
</dbReference>
<dbReference type="InterPro" id="IPR044151">
    <property type="entry name" value="ALDH_KGSADH"/>
</dbReference>
<evidence type="ECO:0000313" key="3">
    <source>
        <dbReference type="EMBL" id="MCF1713689.1"/>
    </source>
</evidence>
<dbReference type="Pfam" id="PF00171">
    <property type="entry name" value="Aldedh"/>
    <property type="match status" value="1"/>
</dbReference>
<dbReference type="CDD" id="cd07129">
    <property type="entry name" value="ALDH_KGSADH"/>
    <property type="match status" value="1"/>
</dbReference>
<feature type="domain" description="Aldehyde dehydrogenase" evidence="2">
    <location>
        <begin position="20"/>
        <end position="460"/>
    </location>
</feature>
<keyword evidence="1" id="KW-0560">Oxidoreductase</keyword>
<evidence type="ECO:0000259" key="2">
    <source>
        <dbReference type="Pfam" id="PF00171"/>
    </source>
</evidence>
<comment type="caution">
    <text evidence="3">The sequence shown here is derived from an EMBL/GenBank/DDBJ whole genome shotgun (WGS) entry which is preliminary data.</text>
</comment>
<dbReference type="EMBL" id="JAKEVY010000001">
    <property type="protein sequence ID" value="MCF1713689.1"/>
    <property type="molecule type" value="Genomic_DNA"/>
</dbReference>
<dbReference type="Gene3D" id="3.40.309.10">
    <property type="entry name" value="Aldehyde Dehydrogenase, Chain A, domain 2"/>
    <property type="match status" value="1"/>
</dbReference>
<dbReference type="RefSeq" id="WP_234864217.1">
    <property type="nucleotide sequence ID" value="NZ_JAKEVY010000001.1"/>
</dbReference>
<dbReference type="PANTHER" id="PTHR43353">
    <property type="entry name" value="SUCCINATE-SEMIALDEHYDE DEHYDROGENASE, MITOCHONDRIAL"/>
    <property type="match status" value="1"/>
</dbReference>
<name>A0ABS9BEY6_9BACT</name>
<protein>
    <submittedName>
        <fullName evidence="3">Aldehyde dehydrogenase (NADP(+))</fullName>
    </submittedName>
</protein>
<sequence length="525" mass="56470">MAVIGMQIIGNKFSAEGNKVFYAKNPADGNLLLVAFCRATEAELNEAACLAEKAYKDYRKLPAKIRAGFLETIGNEIELLGDLLINIAHTETGLPLARLQGERSRTIGQLNLFAKLLHEGSWVNARIDTALPDRQPIPRPDIRMMQVALGPVAVFGASNFPLAFSVAGGDTASALAAGCPVVVKAHPAHPGTSDLVGQAICRAAKKCGLPDGVFSLLQDDGFTTGMNLVKHPAIKAVGFTGSFRGGKAIYDAAQQRPFPIPVFAEMGSANPVFVLPGAMKENGKKIALDYAASVTQGVGQFCTNPGLMVVLQEHGQSQFPELLKEQFTLAAGGIMLTEAIQQTYRQSVFERTKEKHLEVLASGLLPDGHTAVQPLLFRTTARTLLTNPVLSDEIFGPCSLVVEAGNRQEIIEVAESMEGHLTMTIHGSQEDLEANKDLIAILEQKAGRLIINGFPTGVEVCHAMVHGGPFPATTAPSSTSVGTYAIYRFTRPVCYQNFPSFLLPEELKDENPLGIMRLVNGEWIR</sequence>
<gene>
    <name evidence="3" type="ORF">L0U88_03475</name>
</gene>
<dbReference type="InterPro" id="IPR016163">
    <property type="entry name" value="Ald_DH_C"/>
</dbReference>
<dbReference type="Gene3D" id="3.40.605.10">
    <property type="entry name" value="Aldehyde Dehydrogenase, Chain A, domain 1"/>
    <property type="match status" value="1"/>
</dbReference>
<organism evidence="3 4">
    <name type="scientific">Flavihumibacter fluminis</name>
    <dbReference type="NCBI Taxonomy" id="2909236"/>
    <lineage>
        <taxon>Bacteria</taxon>
        <taxon>Pseudomonadati</taxon>
        <taxon>Bacteroidota</taxon>
        <taxon>Chitinophagia</taxon>
        <taxon>Chitinophagales</taxon>
        <taxon>Chitinophagaceae</taxon>
        <taxon>Flavihumibacter</taxon>
    </lineage>
</organism>
<reference evidence="3 4" key="1">
    <citation type="submission" date="2022-01" db="EMBL/GenBank/DDBJ databases">
        <title>Flavihumibacter sp. nov., isolated from sediment of a river.</title>
        <authorList>
            <person name="Liu H."/>
        </authorList>
    </citation>
    <scope>NUCLEOTIDE SEQUENCE [LARGE SCALE GENOMIC DNA]</scope>
    <source>
        <strain evidence="3 4">RY-1</strain>
    </source>
</reference>
<dbReference type="InterPro" id="IPR016161">
    <property type="entry name" value="Ald_DH/histidinol_DH"/>
</dbReference>
<proteinExistence type="predicted"/>
<dbReference type="InterPro" id="IPR015590">
    <property type="entry name" value="Aldehyde_DH_dom"/>
</dbReference>
<dbReference type="Proteomes" id="UP001200145">
    <property type="component" value="Unassembled WGS sequence"/>
</dbReference>